<comment type="caution">
    <text evidence="1">The sequence shown here is derived from an EMBL/GenBank/DDBJ whole genome shotgun (WGS) entry which is preliminary data.</text>
</comment>
<proteinExistence type="predicted"/>
<dbReference type="Proteomes" id="UP000037069">
    <property type="component" value="Unassembled WGS sequence"/>
</dbReference>
<gene>
    <name evidence="1" type="ORF">FF38_08411</name>
</gene>
<reference evidence="1 2" key="1">
    <citation type="journal article" date="2015" name="Nat. Commun.">
        <title>Lucilia cuprina genome unlocks parasitic fly biology to underpin future interventions.</title>
        <authorList>
            <person name="Anstead C.A."/>
            <person name="Korhonen P.K."/>
            <person name="Young N.D."/>
            <person name="Hall R.S."/>
            <person name="Jex A.R."/>
            <person name="Murali S.C."/>
            <person name="Hughes D.S."/>
            <person name="Lee S.F."/>
            <person name="Perry T."/>
            <person name="Stroehlein A.J."/>
            <person name="Ansell B.R."/>
            <person name="Breugelmans B."/>
            <person name="Hofmann A."/>
            <person name="Qu J."/>
            <person name="Dugan S."/>
            <person name="Lee S.L."/>
            <person name="Chao H."/>
            <person name="Dinh H."/>
            <person name="Han Y."/>
            <person name="Doddapaneni H.V."/>
            <person name="Worley K.C."/>
            <person name="Muzny D.M."/>
            <person name="Ioannidis P."/>
            <person name="Waterhouse R.M."/>
            <person name="Zdobnov E.M."/>
            <person name="James P.J."/>
            <person name="Bagnall N.H."/>
            <person name="Kotze A.C."/>
            <person name="Gibbs R.A."/>
            <person name="Richards S."/>
            <person name="Batterham P."/>
            <person name="Gasser R.B."/>
        </authorList>
    </citation>
    <scope>NUCLEOTIDE SEQUENCE [LARGE SCALE GENOMIC DNA]</scope>
    <source>
        <strain evidence="1 2">LS</strain>
        <tissue evidence="1">Full body</tissue>
    </source>
</reference>
<protein>
    <submittedName>
        <fullName evidence="1">Uncharacterized protein</fullName>
    </submittedName>
</protein>
<dbReference type="AlphaFoldDB" id="A0A0L0BMW7"/>
<evidence type="ECO:0000313" key="2">
    <source>
        <dbReference type="Proteomes" id="UP000037069"/>
    </source>
</evidence>
<name>A0A0L0BMW7_LUCCU</name>
<dbReference type="EMBL" id="JRES01001641">
    <property type="protein sequence ID" value="KNC21283.1"/>
    <property type="molecule type" value="Genomic_DNA"/>
</dbReference>
<accession>A0A0L0BMW7</accession>
<organism evidence="1 2">
    <name type="scientific">Lucilia cuprina</name>
    <name type="common">Green bottle fly</name>
    <name type="synonym">Australian sheep blowfly</name>
    <dbReference type="NCBI Taxonomy" id="7375"/>
    <lineage>
        <taxon>Eukaryota</taxon>
        <taxon>Metazoa</taxon>
        <taxon>Ecdysozoa</taxon>
        <taxon>Arthropoda</taxon>
        <taxon>Hexapoda</taxon>
        <taxon>Insecta</taxon>
        <taxon>Pterygota</taxon>
        <taxon>Neoptera</taxon>
        <taxon>Endopterygota</taxon>
        <taxon>Diptera</taxon>
        <taxon>Brachycera</taxon>
        <taxon>Muscomorpha</taxon>
        <taxon>Oestroidea</taxon>
        <taxon>Calliphoridae</taxon>
        <taxon>Luciliinae</taxon>
        <taxon>Lucilia</taxon>
    </lineage>
</organism>
<evidence type="ECO:0000313" key="1">
    <source>
        <dbReference type="EMBL" id="KNC21283.1"/>
    </source>
</evidence>
<keyword evidence="2" id="KW-1185">Reference proteome</keyword>
<sequence>MGIVSDNTTLLHRLNKVFIMSITIAKMLSSSAVQGTHDFHLHPKFKFFKPFNKPNRSGIIVTVINIEQKTSKTRDIFAVQSSVEQGEKKATRKQTNEMEQIFVFNQHSSTIFAVSFRENCSTTVGNNISLVKNEISKEILGISTNQLQEALDKILNSVVVRCVVVSF</sequence>